<sequence length="55" mass="6087">MKSSRIDVAIRFQTRLLGPASYAEAAFFSLVEFACNNTNHGAVDSTSFSSYHKEL</sequence>
<dbReference type="AlphaFoldDB" id="A0A0P1AD30"/>
<accession>A0A0P1AD30</accession>
<organism evidence="1 2">
    <name type="scientific">Plasmopara halstedii</name>
    <name type="common">Downy mildew of sunflower</name>
    <dbReference type="NCBI Taxonomy" id="4781"/>
    <lineage>
        <taxon>Eukaryota</taxon>
        <taxon>Sar</taxon>
        <taxon>Stramenopiles</taxon>
        <taxon>Oomycota</taxon>
        <taxon>Peronosporomycetes</taxon>
        <taxon>Peronosporales</taxon>
        <taxon>Peronosporaceae</taxon>
        <taxon>Plasmopara</taxon>
    </lineage>
</organism>
<dbReference type="EMBL" id="CCYD01000322">
    <property type="protein sequence ID" value="CEG38684.1"/>
    <property type="molecule type" value="Genomic_DNA"/>
</dbReference>
<evidence type="ECO:0000313" key="2">
    <source>
        <dbReference type="Proteomes" id="UP000054928"/>
    </source>
</evidence>
<dbReference type="RefSeq" id="XP_024575053.1">
    <property type="nucleotide sequence ID" value="XM_024724147.1"/>
</dbReference>
<evidence type="ECO:0000313" key="1">
    <source>
        <dbReference type="EMBL" id="CEG38684.1"/>
    </source>
</evidence>
<keyword evidence="2" id="KW-1185">Reference proteome</keyword>
<reference evidence="2" key="1">
    <citation type="submission" date="2014-09" db="EMBL/GenBank/DDBJ databases">
        <authorList>
            <person name="Sharma Rahul"/>
            <person name="Thines Marco"/>
        </authorList>
    </citation>
    <scope>NUCLEOTIDE SEQUENCE [LARGE SCALE GENOMIC DNA]</scope>
</reference>
<name>A0A0P1AD30_PLAHL</name>
<dbReference type="Proteomes" id="UP000054928">
    <property type="component" value="Unassembled WGS sequence"/>
</dbReference>
<protein>
    <submittedName>
        <fullName evidence="1">Uncharacterized protein</fullName>
    </submittedName>
</protein>
<dbReference type="GeneID" id="36403799"/>
<proteinExistence type="predicted"/>